<dbReference type="Proteomes" id="UP000597444">
    <property type="component" value="Unassembled WGS sequence"/>
</dbReference>
<sequence>MVYFGRVWTFDQETRKPIAMAPIISPEQRQNPTLITLVRQECIGIVQLESYSTLG</sequence>
<reference evidence="1" key="1">
    <citation type="submission" date="2020-10" db="EMBL/GenBank/DDBJ databases">
        <title>Taxonomic study of unclassified bacteria belonging to the class Ktedonobacteria.</title>
        <authorList>
            <person name="Yabe S."/>
            <person name="Wang C.M."/>
            <person name="Zheng Y."/>
            <person name="Sakai Y."/>
            <person name="Cavaletti L."/>
            <person name="Monciardini P."/>
            <person name="Donadio S."/>
        </authorList>
    </citation>
    <scope>NUCLEOTIDE SEQUENCE</scope>
    <source>
        <strain evidence="1">ID150040</strain>
    </source>
</reference>
<accession>A0A8J3IYP1</accession>
<evidence type="ECO:0000313" key="2">
    <source>
        <dbReference type="Proteomes" id="UP000597444"/>
    </source>
</evidence>
<gene>
    <name evidence="1" type="ORF">KSF_085240</name>
</gene>
<dbReference type="EMBL" id="BNJK01000002">
    <property type="protein sequence ID" value="GHO98476.1"/>
    <property type="molecule type" value="Genomic_DNA"/>
</dbReference>
<organism evidence="1 2">
    <name type="scientific">Reticulibacter mediterranei</name>
    <dbReference type="NCBI Taxonomy" id="2778369"/>
    <lineage>
        <taxon>Bacteria</taxon>
        <taxon>Bacillati</taxon>
        <taxon>Chloroflexota</taxon>
        <taxon>Ktedonobacteria</taxon>
        <taxon>Ktedonobacterales</taxon>
        <taxon>Reticulibacteraceae</taxon>
        <taxon>Reticulibacter</taxon>
    </lineage>
</organism>
<keyword evidence="2" id="KW-1185">Reference proteome</keyword>
<evidence type="ECO:0000313" key="1">
    <source>
        <dbReference type="EMBL" id="GHO98476.1"/>
    </source>
</evidence>
<name>A0A8J3IYP1_9CHLR</name>
<comment type="caution">
    <text evidence="1">The sequence shown here is derived from an EMBL/GenBank/DDBJ whole genome shotgun (WGS) entry which is preliminary data.</text>
</comment>
<dbReference type="AlphaFoldDB" id="A0A8J3IYP1"/>
<protein>
    <submittedName>
        <fullName evidence="1">Uncharacterized protein</fullName>
    </submittedName>
</protein>
<proteinExistence type="predicted"/>